<reference evidence="3" key="1">
    <citation type="journal article" date="2012" name="Nat. Biotechnol.">
        <title>Reference genome sequence of the model plant Setaria.</title>
        <authorList>
            <person name="Bennetzen J.L."/>
            <person name="Schmutz J."/>
            <person name="Wang H."/>
            <person name="Percifield R."/>
            <person name="Hawkins J."/>
            <person name="Pontaroli A.C."/>
            <person name="Estep M."/>
            <person name="Feng L."/>
            <person name="Vaughn J.N."/>
            <person name="Grimwood J."/>
            <person name="Jenkins J."/>
            <person name="Barry K."/>
            <person name="Lindquist E."/>
            <person name="Hellsten U."/>
            <person name="Deshpande S."/>
            <person name="Wang X."/>
            <person name="Wu X."/>
            <person name="Mitros T."/>
            <person name="Triplett J."/>
            <person name="Yang X."/>
            <person name="Ye C.Y."/>
            <person name="Mauro-Herrera M."/>
            <person name="Wang L."/>
            <person name="Li P."/>
            <person name="Sharma M."/>
            <person name="Sharma R."/>
            <person name="Ronald P.C."/>
            <person name="Panaud O."/>
            <person name="Kellogg E.A."/>
            <person name="Brutnell T.P."/>
            <person name="Doust A.N."/>
            <person name="Tuskan G.A."/>
            <person name="Rokhsar D."/>
            <person name="Devos K.M."/>
        </authorList>
    </citation>
    <scope>NUCLEOTIDE SEQUENCE [LARGE SCALE GENOMIC DNA]</scope>
    <source>
        <strain evidence="3">cv. Yugu1</strain>
    </source>
</reference>
<name>K3ZMY7_SETIT</name>
<evidence type="ECO:0000313" key="3">
    <source>
        <dbReference type="Proteomes" id="UP000004995"/>
    </source>
</evidence>
<dbReference type="InParanoid" id="K3ZMY7"/>
<keyword evidence="3" id="KW-1185">Reference proteome</keyword>
<proteinExistence type="predicted"/>
<dbReference type="Proteomes" id="UP000004995">
    <property type="component" value="Unassembled WGS sequence"/>
</dbReference>
<protein>
    <recommendedName>
        <fullName evidence="4">C2H2-type domain-containing protein</fullName>
    </recommendedName>
</protein>
<feature type="region of interest" description="Disordered" evidence="1">
    <location>
        <begin position="23"/>
        <end position="52"/>
    </location>
</feature>
<sequence>MTIFLTCGKKFYTSQVLGGYENTHKSERSHELRHTMHGNDSGGAVEEEVRRGQEPRISALFMTPSSYNQIRASPEAGQKDLTDKIDLSLKL</sequence>
<dbReference type="HOGENOM" id="CLU_2431184_0_0_1"/>
<dbReference type="Gramene" id="KQK94122">
    <property type="protein sequence ID" value="KQK94122"/>
    <property type="gene ID" value="SETIT_027960mg"/>
</dbReference>
<organism evidence="2 3">
    <name type="scientific">Setaria italica</name>
    <name type="common">Foxtail millet</name>
    <name type="synonym">Panicum italicum</name>
    <dbReference type="NCBI Taxonomy" id="4555"/>
    <lineage>
        <taxon>Eukaryota</taxon>
        <taxon>Viridiplantae</taxon>
        <taxon>Streptophyta</taxon>
        <taxon>Embryophyta</taxon>
        <taxon>Tracheophyta</taxon>
        <taxon>Spermatophyta</taxon>
        <taxon>Magnoliopsida</taxon>
        <taxon>Liliopsida</taxon>
        <taxon>Poales</taxon>
        <taxon>Poaceae</taxon>
        <taxon>PACMAD clade</taxon>
        <taxon>Panicoideae</taxon>
        <taxon>Panicodae</taxon>
        <taxon>Paniceae</taxon>
        <taxon>Cenchrinae</taxon>
        <taxon>Setaria</taxon>
    </lineage>
</organism>
<dbReference type="EnsemblPlants" id="KQK94122">
    <property type="protein sequence ID" value="KQK94122"/>
    <property type="gene ID" value="SETIT_027960mg"/>
</dbReference>
<evidence type="ECO:0008006" key="4">
    <source>
        <dbReference type="Google" id="ProtNLM"/>
    </source>
</evidence>
<dbReference type="AlphaFoldDB" id="K3ZMY7"/>
<accession>K3ZMY7</accession>
<evidence type="ECO:0000313" key="2">
    <source>
        <dbReference type="EnsemblPlants" id="KQK94122"/>
    </source>
</evidence>
<evidence type="ECO:0000256" key="1">
    <source>
        <dbReference type="SAM" id="MobiDB-lite"/>
    </source>
</evidence>
<reference evidence="2" key="2">
    <citation type="submission" date="2018-08" db="UniProtKB">
        <authorList>
            <consortium name="EnsemblPlants"/>
        </authorList>
    </citation>
    <scope>IDENTIFICATION</scope>
    <source>
        <strain evidence="2">Yugu1</strain>
    </source>
</reference>
<dbReference type="EMBL" id="AGNK02004758">
    <property type="status" value="NOT_ANNOTATED_CDS"/>
    <property type="molecule type" value="Genomic_DNA"/>
</dbReference>
<feature type="compositionally biased region" description="Basic and acidic residues" evidence="1">
    <location>
        <begin position="23"/>
        <end position="34"/>
    </location>
</feature>